<dbReference type="InterPro" id="IPR037257">
    <property type="entry name" value="T2SS_E_N_sf"/>
</dbReference>
<feature type="domain" description="Type II secretion system protein GspE N-terminal" evidence="2">
    <location>
        <begin position="533"/>
        <end position="617"/>
    </location>
</feature>
<dbReference type="InterPro" id="IPR029044">
    <property type="entry name" value="Nucleotide-diphossugar_trans"/>
</dbReference>
<evidence type="ECO:0000313" key="4">
    <source>
        <dbReference type="EMBL" id="VEB97458.1"/>
    </source>
</evidence>
<dbReference type="KEGG" id="clap:NCTC11466_02175"/>
<evidence type="ECO:0000256" key="1">
    <source>
        <dbReference type="SAM" id="Phobius"/>
    </source>
</evidence>
<evidence type="ECO:0000313" key="5">
    <source>
        <dbReference type="Proteomes" id="UP000274122"/>
    </source>
</evidence>
<feature type="transmembrane region" description="Helical" evidence="1">
    <location>
        <begin position="386"/>
        <end position="406"/>
    </location>
</feature>
<gene>
    <name evidence="4" type="ORF">NCTC11466_02175</name>
</gene>
<keyword evidence="5" id="KW-1185">Reference proteome</keyword>
<dbReference type="Gene3D" id="3.30.300.160">
    <property type="entry name" value="Type II secretion system, protein E, N-terminal domain"/>
    <property type="match status" value="1"/>
</dbReference>
<dbReference type="InterPro" id="IPR001173">
    <property type="entry name" value="Glyco_trans_2-like"/>
</dbReference>
<dbReference type="Pfam" id="PF13632">
    <property type="entry name" value="Glyco_trans_2_3"/>
    <property type="match status" value="1"/>
</dbReference>
<dbReference type="Proteomes" id="UP000274122">
    <property type="component" value="Chromosome"/>
</dbReference>
<dbReference type="SUPFAM" id="SSF53448">
    <property type="entry name" value="Nucleotide-diphospho-sugar transferases"/>
    <property type="match status" value="1"/>
</dbReference>
<evidence type="ECO:0000259" key="2">
    <source>
        <dbReference type="Pfam" id="PF05157"/>
    </source>
</evidence>
<dbReference type="InterPro" id="IPR007831">
    <property type="entry name" value="T2SS_GspE_N"/>
</dbReference>
<feature type="transmembrane region" description="Helical" evidence="1">
    <location>
        <begin position="12"/>
        <end position="36"/>
    </location>
</feature>
<protein>
    <submittedName>
        <fullName evidence="4">Bacteriophage N4 adsorption protein B</fullName>
    </submittedName>
</protein>
<keyword evidence="1" id="KW-0812">Transmembrane</keyword>
<feature type="domain" description="Glycosyltransferase 2-like" evidence="3">
    <location>
        <begin position="165"/>
        <end position="373"/>
    </location>
</feature>
<accession>A0A3S4IHY5</accession>
<feature type="transmembrane region" description="Helical" evidence="1">
    <location>
        <begin position="413"/>
        <end position="434"/>
    </location>
</feature>
<evidence type="ECO:0000259" key="3">
    <source>
        <dbReference type="Pfam" id="PF13632"/>
    </source>
</evidence>
<dbReference type="EMBL" id="LR134201">
    <property type="protein sequence ID" value="VEB97458.1"/>
    <property type="molecule type" value="Genomic_DNA"/>
</dbReference>
<dbReference type="Pfam" id="PF05157">
    <property type="entry name" value="MshEN"/>
    <property type="match status" value="1"/>
</dbReference>
<reference evidence="4 5" key="1">
    <citation type="submission" date="2018-12" db="EMBL/GenBank/DDBJ databases">
        <authorList>
            <consortium name="Pathogen Informatics"/>
        </authorList>
    </citation>
    <scope>NUCLEOTIDE SEQUENCE [LARGE SCALE GENOMIC DNA]</scope>
    <source>
        <strain evidence="4 5">NCTC11466</strain>
    </source>
</reference>
<dbReference type="SUPFAM" id="SSF160246">
    <property type="entry name" value="EspE N-terminal domain-like"/>
    <property type="match status" value="1"/>
</dbReference>
<name>A0A3S4IHY5_9ENTR</name>
<keyword evidence="1" id="KW-0472">Membrane</keyword>
<keyword evidence="1" id="KW-1133">Transmembrane helix</keyword>
<organism evidence="4 5">
    <name type="scientific">Cedecea lapagei</name>
    <dbReference type="NCBI Taxonomy" id="158823"/>
    <lineage>
        <taxon>Bacteria</taxon>
        <taxon>Pseudomonadati</taxon>
        <taxon>Pseudomonadota</taxon>
        <taxon>Gammaproteobacteria</taxon>
        <taxon>Enterobacterales</taxon>
        <taxon>Enterobacteriaceae</taxon>
        <taxon>Cedecea</taxon>
    </lineage>
</organism>
<dbReference type="OrthoDB" id="5294733at2"/>
<feature type="transmembrane region" description="Helical" evidence="1">
    <location>
        <begin position="353"/>
        <end position="374"/>
    </location>
</feature>
<sequence>MDGWVDYFSGYLYGLKVITAGLIILIFINGIDDLFIDTVYWFRRLWLTCTASRHRTHISDRVLYQLQEKPLAIMVPSRFEAGAPGKMASLLGGTLDYENYHIFVSAFPNDPATECDIDEVCARFPNVHKVVCAGPGPASKADCLNTLLNAILQFERDACFSFSGVILHEAEDRISPLELRLFNYLIDRNDLIQLPVYPLERSWKHFTSLSYGDELSEYYGKELPVREALAGQVSGFGAGTCFSRRALLTLLSDGDGIAFNAQNFAEDYDLGLRLHQKGMRETFCRYTVGDFSRRQSAARWICVREYFPDTFGAAVRKKSRWIIGVVYQSFINRRRSASWAVNYFLWRDIKGGLVNIVAFTALLIALQLGSLWVYQQAVEDAWQFLPLFYCASWLSVLLWLDLCLLLNRIAQRVIFACGYYGFWQGMMCVPRLLWSSLINFTANCRAMRWGVQQDDAGRVEADETVRDFQRKTTYSPYFRPLGEILLARNMISQAQLEEAVQHRITGVRLGGSLVRSGIINTLQLAEALAEQAGVPMERIDCRCLDKRLVQAVPAGVARHYAVLPLREEPAALVFASESPIDPVSLAALARKVGRRVRYVVVPLGEVVVGLRRWYGETQKYQQHALLSRAAAAGLLRPQQAEALWGEYVSGQILFAEILVAENYLHKTVLNAALLRYEHTEMLFGEFLVQEQVVDQPAIDHALAQQQKLQPSLSWLMQKAGLSRLQISSLAGEIA</sequence>
<proteinExistence type="predicted"/>
<dbReference type="AlphaFoldDB" id="A0A3S4IHY5"/>
<dbReference type="RefSeq" id="WP_126356195.1">
    <property type="nucleotide sequence ID" value="NZ_LR134201.1"/>
</dbReference>